<reference evidence="1" key="1">
    <citation type="submission" date="2022-04" db="EMBL/GenBank/DDBJ databases">
        <title>Genome of the entomopathogenic fungus Entomophthora muscae.</title>
        <authorList>
            <person name="Elya C."/>
            <person name="Lovett B.R."/>
            <person name="Lee E."/>
            <person name="Macias A.M."/>
            <person name="Hajek A.E."/>
            <person name="De Bivort B.L."/>
            <person name="Kasson M.T."/>
            <person name="De Fine Licht H.H."/>
            <person name="Stajich J.E."/>
        </authorList>
    </citation>
    <scope>NUCLEOTIDE SEQUENCE</scope>
    <source>
        <strain evidence="1">Berkeley</strain>
    </source>
</reference>
<keyword evidence="2" id="KW-1185">Reference proteome</keyword>
<name>A0ACC2TCS0_9FUNG</name>
<dbReference type="Proteomes" id="UP001165960">
    <property type="component" value="Unassembled WGS sequence"/>
</dbReference>
<accession>A0ACC2TCS0</accession>
<protein>
    <submittedName>
        <fullName evidence="1">Uncharacterized protein</fullName>
    </submittedName>
</protein>
<dbReference type="EMBL" id="QTSX02003031">
    <property type="protein sequence ID" value="KAJ9072285.1"/>
    <property type="molecule type" value="Genomic_DNA"/>
</dbReference>
<evidence type="ECO:0000313" key="1">
    <source>
        <dbReference type="EMBL" id="KAJ9072285.1"/>
    </source>
</evidence>
<proteinExistence type="predicted"/>
<evidence type="ECO:0000313" key="2">
    <source>
        <dbReference type="Proteomes" id="UP001165960"/>
    </source>
</evidence>
<comment type="caution">
    <text evidence="1">The sequence shown here is derived from an EMBL/GenBank/DDBJ whole genome shotgun (WGS) entry which is preliminary data.</text>
</comment>
<sequence>MKWSVVKMMNGFIAFPNLLLKKKKSIIFSWLTSQTIKSEKTEGTKPVEVASLDTSESLDTISIGSLIDLEAMTDLKLFGVTSEEAKNYGPADLGFYDGFTIEELLQPLEFESEALEIPTGIQNCLEGYLKKIKNNAGSGTSSHTKFTPPKDFHPLKRSSVESSSKRVTGTLNQMISNLTQNSSPSPGSVLNQKYPVQRNRSLLSKSIIVGTKTESSLKSPQKEKSPLCSASTGSYSSSLKSPHSTLCSPSGNLKGSTFVFSRALDSTEAAKRTALADKLYPSRIPRPPVRRTLGNPENIANLKRPSNLAGSSRFRLNNAGFTPSHSLVSQSISEISMNKPSISLKEHTFVSQIPRLASQKSVDKMALKYHRFSSMN</sequence>
<organism evidence="1 2">
    <name type="scientific">Entomophthora muscae</name>
    <dbReference type="NCBI Taxonomy" id="34485"/>
    <lineage>
        <taxon>Eukaryota</taxon>
        <taxon>Fungi</taxon>
        <taxon>Fungi incertae sedis</taxon>
        <taxon>Zoopagomycota</taxon>
        <taxon>Entomophthoromycotina</taxon>
        <taxon>Entomophthoromycetes</taxon>
        <taxon>Entomophthorales</taxon>
        <taxon>Entomophthoraceae</taxon>
        <taxon>Entomophthora</taxon>
    </lineage>
</organism>
<gene>
    <name evidence="1" type="ORF">DSO57_1029211</name>
</gene>